<accession>A0A4U2PZ90</accession>
<dbReference type="EMBL" id="PNXQ01000008">
    <property type="protein sequence ID" value="TKH45192.1"/>
    <property type="molecule type" value="Genomic_DNA"/>
</dbReference>
<dbReference type="Pfam" id="PF12680">
    <property type="entry name" value="SnoaL_2"/>
    <property type="match status" value="1"/>
</dbReference>
<evidence type="ECO:0000313" key="4">
    <source>
        <dbReference type="EMBL" id="TKH45192.1"/>
    </source>
</evidence>
<dbReference type="SUPFAM" id="SSF55383">
    <property type="entry name" value="Copper amine oxidase, domain N"/>
    <property type="match status" value="1"/>
</dbReference>
<dbReference type="Gene3D" id="3.30.457.10">
    <property type="entry name" value="Copper amine oxidase-like, N-terminal domain"/>
    <property type="match status" value="1"/>
</dbReference>
<dbReference type="Gene3D" id="3.10.450.50">
    <property type="match status" value="2"/>
</dbReference>
<evidence type="ECO:0000259" key="3">
    <source>
        <dbReference type="Pfam" id="PF12680"/>
    </source>
</evidence>
<evidence type="ECO:0000256" key="1">
    <source>
        <dbReference type="SAM" id="SignalP"/>
    </source>
</evidence>
<keyword evidence="1" id="KW-0732">Signal</keyword>
<reference evidence="4 5" key="1">
    <citation type="submission" date="2018-01" db="EMBL/GenBank/DDBJ databases">
        <title>Bacillales members from the olive rhizosphere are effective biological control agents against Verticillium dahliae.</title>
        <authorList>
            <person name="Gomez-Lama C."/>
            <person name="Legarda G."/>
            <person name="Ruano-Rosa D."/>
            <person name="Pizarro-Tobias P."/>
            <person name="Valverde-Corredor A."/>
            <person name="Niqui J.L."/>
            <person name="Trivino J.C."/>
            <person name="Roca A."/>
            <person name="Mercado-Blanco J."/>
        </authorList>
    </citation>
    <scope>NUCLEOTIDE SEQUENCE [LARGE SCALE GENOMIC DNA]</scope>
    <source>
        <strain evidence="4 5">PIC167</strain>
    </source>
</reference>
<dbReference type="Proteomes" id="UP000308114">
    <property type="component" value="Unassembled WGS sequence"/>
</dbReference>
<gene>
    <name evidence="4" type="ORF">C1I60_07345</name>
</gene>
<comment type="caution">
    <text evidence="4">The sequence shown here is derived from an EMBL/GenBank/DDBJ whole genome shotgun (WGS) entry which is preliminary data.</text>
</comment>
<dbReference type="InterPro" id="IPR012854">
    <property type="entry name" value="Cu_amine_oxidase-like_N"/>
</dbReference>
<dbReference type="InterPro" id="IPR032710">
    <property type="entry name" value="NTF2-like_dom_sf"/>
</dbReference>
<dbReference type="Pfam" id="PF07833">
    <property type="entry name" value="Cu_amine_oxidN1"/>
    <property type="match status" value="1"/>
</dbReference>
<dbReference type="RefSeq" id="WP_137061141.1">
    <property type="nucleotide sequence ID" value="NZ_PNXQ01000008.1"/>
</dbReference>
<sequence>MKKHTITAALASLLVLSSAVPVLAAEVKPATTGIQVWVDGKKEAYKIAPIVENQQVLIPLRQLASSLGIPMDSKHITFNTARQSTTIRYDQATVVLVSGSPEAQINGIKVPLSTSPILTKQGITYVPVDVVKEAWGKQVIWDPTSKMLQIGVSNKDKVVEILKSFETGDTKAAETWVSKDQYIQHNLSFANGREGLIEGIKQMKGANTQVDIQRIIQDGDYVAVHYKETDDGKPSVLFDIFRFDKNGKIVEHWDNSQELAPANPSGRTMIDGTTETKDLNKTEANKALIRKFVDDILVGKNRAALESYFNGDHYIQHNSFFGDGVSVIKQLFPAADGNQGNSSGYDKVHMVIGEGNFVLVVSETKSPKGNTTAVYDMWRVENGKVAEHWDVVQDVPAQAEWKNTNGKF</sequence>
<evidence type="ECO:0000313" key="5">
    <source>
        <dbReference type="Proteomes" id="UP000308114"/>
    </source>
</evidence>
<proteinExistence type="predicted"/>
<dbReference type="AlphaFoldDB" id="A0A4U2PZ90"/>
<feature type="domain" description="SnoaL-like" evidence="3">
    <location>
        <begin position="162"/>
        <end position="252"/>
    </location>
</feature>
<organism evidence="4 5">
    <name type="scientific">Paenibacillus terrae</name>
    <dbReference type="NCBI Taxonomy" id="159743"/>
    <lineage>
        <taxon>Bacteria</taxon>
        <taxon>Bacillati</taxon>
        <taxon>Bacillota</taxon>
        <taxon>Bacilli</taxon>
        <taxon>Bacillales</taxon>
        <taxon>Paenibacillaceae</taxon>
        <taxon>Paenibacillus</taxon>
    </lineage>
</organism>
<dbReference type="InterPro" id="IPR037401">
    <property type="entry name" value="SnoaL-like"/>
</dbReference>
<protein>
    <submittedName>
        <fullName evidence="4">SnoaL polyketide cyclase</fullName>
    </submittedName>
</protein>
<dbReference type="SUPFAM" id="SSF54427">
    <property type="entry name" value="NTF2-like"/>
    <property type="match status" value="2"/>
</dbReference>
<evidence type="ECO:0000259" key="2">
    <source>
        <dbReference type="Pfam" id="PF07833"/>
    </source>
</evidence>
<name>A0A4U2PZ90_9BACL</name>
<feature type="domain" description="Copper amine oxidase-like N-terminal" evidence="2">
    <location>
        <begin position="38"/>
        <end position="149"/>
    </location>
</feature>
<dbReference type="InterPro" id="IPR036582">
    <property type="entry name" value="Mao_N_sf"/>
</dbReference>
<feature type="signal peptide" evidence="1">
    <location>
        <begin position="1"/>
        <end position="24"/>
    </location>
</feature>
<feature type="chain" id="PRO_5020428247" evidence="1">
    <location>
        <begin position="25"/>
        <end position="408"/>
    </location>
</feature>